<organism evidence="2 3">
    <name type="scientific">Mucuna pruriens</name>
    <name type="common">Velvet bean</name>
    <name type="synonym">Dolichos pruriens</name>
    <dbReference type="NCBI Taxonomy" id="157652"/>
    <lineage>
        <taxon>Eukaryota</taxon>
        <taxon>Viridiplantae</taxon>
        <taxon>Streptophyta</taxon>
        <taxon>Embryophyta</taxon>
        <taxon>Tracheophyta</taxon>
        <taxon>Spermatophyta</taxon>
        <taxon>Magnoliopsida</taxon>
        <taxon>eudicotyledons</taxon>
        <taxon>Gunneridae</taxon>
        <taxon>Pentapetalae</taxon>
        <taxon>rosids</taxon>
        <taxon>fabids</taxon>
        <taxon>Fabales</taxon>
        <taxon>Fabaceae</taxon>
        <taxon>Papilionoideae</taxon>
        <taxon>50 kb inversion clade</taxon>
        <taxon>NPAAA clade</taxon>
        <taxon>indigoferoid/millettioid clade</taxon>
        <taxon>Phaseoleae</taxon>
        <taxon>Mucuna</taxon>
    </lineage>
</organism>
<accession>A0A371F7F3</accession>
<feature type="non-terminal residue" evidence="2">
    <location>
        <position position="1"/>
    </location>
</feature>
<dbReference type="OrthoDB" id="1403954at2759"/>
<reference evidence="2" key="1">
    <citation type="submission" date="2018-05" db="EMBL/GenBank/DDBJ databases">
        <title>Draft genome of Mucuna pruriens seed.</title>
        <authorList>
            <person name="Nnadi N.E."/>
            <person name="Vos R."/>
            <person name="Hasami M.H."/>
            <person name="Devisetty U.K."/>
            <person name="Aguiy J.C."/>
        </authorList>
    </citation>
    <scope>NUCLEOTIDE SEQUENCE [LARGE SCALE GENOMIC DNA]</scope>
    <source>
        <strain evidence="2">JCA_2017</strain>
    </source>
</reference>
<proteinExistence type="predicted"/>
<dbReference type="Proteomes" id="UP000257109">
    <property type="component" value="Unassembled WGS sequence"/>
</dbReference>
<keyword evidence="1" id="KW-0472">Membrane</keyword>
<evidence type="ECO:0000256" key="1">
    <source>
        <dbReference type="SAM" id="Phobius"/>
    </source>
</evidence>
<evidence type="ECO:0000313" key="2">
    <source>
        <dbReference type="EMBL" id="RDX74222.1"/>
    </source>
</evidence>
<evidence type="ECO:0000313" key="3">
    <source>
        <dbReference type="Proteomes" id="UP000257109"/>
    </source>
</evidence>
<sequence>MSLSTPQVESRIQFSSLPQDVEQNEIEVNDHHIVLEPRQERFDWDAVVILLRLALVGILLLGLAFNQSQLHEPTFDPMTPPKVFLESLHVTHLNVSEGEVSSTWEVILTISNVMNDSSIKILSLEAKVSYKENETLAVINHIMPQYTLKKEVFLLNEEETERVYLKLSTTGWEKNQPIVDDTIVQAIAQDMQRGVTRFGLHITVTGEVGLGDGWTETFTMYPKCSNLEVKFVAADEAATIDSKPRECVGLVEWGPITD</sequence>
<feature type="transmembrane region" description="Helical" evidence="1">
    <location>
        <begin position="46"/>
        <end position="65"/>
    </location>
</feature>
<protein>
    <submittedName>
        <fullName evidence="2">Uncharacterized protein</fullName>
    </submittedName>
</protein>
<comment type="caution">
    <text evidence="2">The sequence shown here is derived from an EMBL/GenBank/DDBJ whole genome shotgun (WGS) entry which is preliminary data.</text>
</comment>
<name>A0A371F7F3_MUCPR</name>
<keyword evidence="3" id="KW-1185">Reference proteome</keyword>
<dbReference type="EMBL" id="QJKJ01010248">
    <property type="protein sequence ID" value="RDX74222.1"/>
    <property type="molecule type" value="Genomic_DNA"/>
</dbReference>
<keyword evidence="1" id="KW-0812">Transmembrane</keyword>
<gene>
    <name evidence="2" type="ORF">CR513_46057</name>
</gene>
<keyword evidence="1" id="KW-1133">Transmembrane helix</keyword>
<dbReference type="AlphaFoldDB" id="A0A371F7F3"/>